<dbReference type="EMBL" id="BK014865">
    <property type="protein sequence ID" value="DAD79448.1"/>
    <property type="molecule type" value="Genomic_DNA"/>
</dbReference>
<accession>A0A8S5MBA3</accession>
<reference evidence="1" key="1">
    <citation type="journal article" date="2021" name="Proc. Natl. Acad. Sci. U.S.A.">
        <title>A Catalog of Tens of Thousands of Viruses from Human Metagenomes Reveals Hidden Associations with Chronic Diseases.</title>
        <authorList>
            <person name="Tisza M.J."/>
            <person name="Buck C.B."/>
        </authorList>
    </citation>
    <scope>NUCLEOTIDE SEQUENCE</scope>
    <source>
        <strain evidence="1">Ct7FW4</strain>
    </source>
</reference>
<organism evidence="1">
    <name type="scientific">Siphoviridae sp. ct7FW4</name>
    <dbReference type="NCBI Taxonomy" id="2826303"/>
    <lineage>
        <taxon>Viruses</taxon>
        <taxon>Duplodnaviria</taxon>
        <taxon>Heunggongvirae</taxon>
        <taxon>Uroviricota</taxon>
        <taxon>Caudoviricetes</taxon>
    </lineage>
</organism>
<evidence type="ECO:0000313" key="1">
    <source>
        <dbReference type="EMBL" id="DAD79448.1"/>
    </source>
</evidence>
<protein>
    <submittedName>
        <fullName evidence="1">Uncharacterized protein</fullName>
    </submittedName>
</protein>
<proteinExistence type="predicted"/>
<name>A0A8S5MBA3_9CAUD</name>
<sequence>MANVQMTKVQMRNRYKALKKKDYNWTCICPVCSKQIYEKDPDIEYVKTKRGTEIFYTYAMYQRMGQVGG</sequence>